<reference evidence="1" key="1">
    <citation type="submission" date="2020-09" db="EMBL/GenBank/DDBJ databases">
        <title>First Report of a novel Colistin-Resistant species of Enterobacter cloacae complex Producing MCR-5 isolated from hospital sewage water.</title>
        <authorList>
            <person name="Zhou K."/>
        </authorList>
    </citation>
    <scope>NUCLEOTIDE SEQUENCE [LARGE SCALE GENOMIC DNA]</scope>
    <source>
        <strain evidence="1">HSW1412</strain>
    </source>
</reference>
<dbReference type="Pfam" id="PF11692">
    <property type="entry name" value="DUF3289"/>
    <property type="match status" value="1"/>
</dbReference>
<dbReference type="EMBL" id="CP061801">
    <property type="protein sequence ID" value="QPJ99999.1"/>
    <property type="molecule type" value="Genomic_DNA"/>
</dbReference>
<proteinExistence type="predicted"/>
<name>A0A7T0DV01_9ENTR</name>
<sequence>MFLPCTLFETVARFDDYRADDMQSGDMEEHELALGFRDVSAKVDPYQLVRYDFSQTHNLDGIFSDTASDTKITHEKCVDILFTEMKELSSMFSLYGDYKALIGEMIEHFRYGNGRVFVSQKLNSAFHLRLNKAREGANKFLI</sequence>
<protein>
    <submittedName>
        <fullName evidence="1">DUF3289 family protein</fullName>
    </submittedName>
</protein>
<dbReference type="AlphaFoldDB" id="A0A7T0DV01"/>
<dbReference type="InterPro" id="IPR017483">
    <property type="entry name" value="CHP03034"/>
</dbReference>
<gene>
    <name evidence="1" type="ORF">IDM36_19345</name>
</gene>
<evidence type="ECO:0000313" key="1">
    <source>
        <dbReference type="EMBL" id="QPJ99999.1"/>
    </source>
</evidence>
<organism evidence="1">
    <name type="scientific">Enterobacter mori</name>
    <dbReference type="NCBI Taxonomy" id="539813"/>
    <lineage>
        <taxon>Bacteria</taxon>
        <taxon>Pseudomonadati</taxon>
        <taxon>Pseudomonadota</taxon>
        <taxon>Gammaproteobacteria</taxon>
        <taxon>Enterobacterales</taxon>
        <taxon>Enterobacteriaceae</taxon>
        <taxon>Enterobacter</taxon>
    </lineage>
</organism>
<accession>A0A7T0DV01</accession>